<name>A0A1H6GWM7_MAGFU</name>
<dbReference type="InterPro" id="IPR022489">
    <property type="entry name" value="PolyP_AMP_Tfrase"/>
</dbReference>
<organism evidence="2 3">
    <name type="scientific">Magnetospirillum fulvum</name>
    <name type="common">Rhodospirillum fulvum</name>
    <dbReference type="NCBI Taxonomy" id="1082"/>
    <lineage>
        <taxon>Bacteria</taxon>
        <taxon>Pseudomonadati</taxon>
        <taxon>Pseudomonadota</taxon>
        <taxon>Alphaproteobacteria</taxon>
        <taxon>Rhodospirillales</taxon>
        <taxon>Rhodospirillaceae</taxon>
        <taxon>Magnetospirillum</taxon>
    </lineage>
</organism>
<dbReference type="PANTHER" id="PTHR34383">
    <property type="entry name" value="POLYPHOSPHATE:AMP PHOSPHOTRANSFERASE-RELATED"/>
    <property type="match status" value="1"/>
</dbReference>
<proteinExistence type="predicted"/>
<dbReference type="EMBL" id="FNWO01000002">
    <property type="protein sequence ID" value="SEH27781.1"/>
    <property type="molecule type" value="Genomic_DNA"/>
</dbReference>
<keyword evidence="3" id="KW-1185">Reference proteome</keyword>
<evidence type="ECO:0000259" key="1">
    <source>
        <dbReference type="Pfam" id="PF03976"/>
    </source>
</evidence>
<dbReference type="PANTHER" id="PTHR34383:SF3">
    <property type="entry name" value="POLYPHOSPHATE:AMP PHOSPHOTRANSFERASE"/>
    <property type="match status" value="1"/>
</dbReference>
<dbReference type="InterPro" id="IPR022488">
    <property type="entry name" value="PPK2-related"/>
</dbReference>
<dbReference type="NCBIfam" id="TIGR03708">
    <property type="entry name" value="poly_P_AMP_trns"/>
    <property type="match status" value="1"/>
</dbReference>
<reference evidence="3" key="1">
    <citation type="submission" date="2016-10" db="EMBL/GenBank/DDBJ databases">
        <authorList>
            <person name="Varghese N."/>
            <person name="Submissions S."/>
        </authorList>
    </citation>
    <scope>NUCLEOTIDE SEQUENCE [LARGE SCALE GENOMIC DNA]</scope>
    <source>
        <strain evidence="3">DSM 13234</strain>
    </source>
</reference>
<dbReference type="AlphaFoldDB" id="A0A1H6GWM7"/>
<dbReference type="GO" id="GO:0006797">
    <property type="term" value="P:polyphosphate metabolic process"/>
    <property type="evidence" value="ECO:0007669"/>
    <property type="project" value="InterPro"/>
</dbReference>
<dbReference type="Proteomes" id="UP000182983">
    <property type="component" value="Unassembled WGS sequence"/>
</dbReference>
<evidence type="ECO:0000313" key="3">
    <source>
        <dbReference type="Proteomes" id="UP000182983"/>
    </source>
</evidence>
<gene>
    <name evidence="2" type="ORF">SAMN04244559_00595</name>
</gene>
<protein>
    <submittedName>
        <fullName evidence="2">Polyphosphate:AMP phosphotransferase</fullName>
    </submittedName>
</protein>
<sequence length="511" mass="58839">MFEAAELGRKISREEFDALAPSLRTELLDLQQQLREADFPVVIVFAGVDGAGKNESVNLINEWLDPRWIVTRAYGKPSDEEAERPTFWRFWRDLPPKGKIGLFLSSWYHDPLIARVHGHASAIEFDESLRPIIRFEKTLADEGALILKFWMHLSRPAQKKRLKSLEKEPLTAWQVTETDWKHYELYDKFVATAEQMIMQTSKGHASWRIVEGADSRYRSAVVLQTIKEAIAGHLATRAAASKIAAELKQATRGTDEQAVVPVALPPQPTILSSLDMSQDIDSAVYAQALQEQRARLAHLYRAAIEAKLSTVLVFEGWDAAGKGGAIRRLTNALNARDYQVIPIAAPTEEERAQHYLWRFWRHIARAGRVTVFDRSWYGRVLVERVEGFCSEEAWRRAYNEINDFEEQLTRHGIVLCKFWLHITSEEQLARFKARGEIDYKKWKLTDEDWRNRSKWGEYEQAVNEMVERSSTRTAPWTLVEANSKAYARVKVMNTVANALEHALERLEKHKK</sequence>
<keyword evidence="2" id="KW-0808">Transferase</keyword>
<dbReference type="SUPFAM" id="SSF52540">
    <property type="entry name" value="P-loop containing nucleoside triphosphate hydrolases"/>
    <property type="match status" value="2"/>
</dbReference>
<accession>A0A1H6GWM7</accession>
<dbReference type="Gene3D" id="3.40.50.300">
    <property type="entry name" value="P-loop containing nucleotide triphosphate hydrolases"/>
    <property type="match status" value="2"/>
</dbReference>
<dbReference type="RefSeq" id="WP_074765400.1">
    <property type="nucleotide sequence ID" value="NZ_FNWO01000002.1"/>
</dbReference>
<dbReference type="OrthoDB" id="9775224at2"/>
<feature type="domain" description="Polyphosphate kinase-2-related" evidence="1">
    <location>
        <begin position="281"/>
        <end position="502"/>
    </location>
</feature>
<evidence type="ECO:0000313" key="2">
    <source>
        <dbReference type="EMBL" id="SEH27781.1"/>
    </source>
</evidence>
<feature type="domain" description="Polyphosphate kinase-2-related" evidence="1">
    <location>
        <begin position="12"/>
        <end position="232"/>
    </location>
</feature>
<dbReference type="Pfam" id="PF03976">
    <property type="entry name" value="PPK2"/>
    <property type="match status" value="2"/>
</dbReference>
<dbReference type="GO" id="GO:0043751">
    <property type="term" value="F:polyphosphate:AMP phosphotransferase activity"/>
    <property type="evidence" value="ECO:0007669"/>
    <property type="project" value="InterPro"/>
</dbReference>
<dbReference type="InterPro" id="IPR027417">
    <property type="entry name" value="P-loop_NTPase"/>
</dbReference>